<dbReference type="InterPro" id="IPR012373">
    <property type="entry name" value="Ferrdict_sens_TM"/>
</dbReference>
<evidence type="ECO:0000259" key="3">
    <source>
        <dbReference type="Pfam" id="PF16344"/>
    </source>
</evidence>
<dbReference type="Pfam" id="PF04773">
    <property type="entry name" value="FecR"/>
    <property type="match status" value="1"/>
</dbReference>
<feature type="domain" description="Protein FecR C-terminal" evidence="3">
    <location>
        <begin position="251"/>
        <end position="321"/>
    </location>
</feature>
<feature type="transmembrane region" description="Helical" evidence="1">
    <location>
        <begin position="76"/>
        <end position="101"/>
    </location>
</feature>
<name>A0ABR6KGG0_9BACT</name>
<evidence type="ECO:0000313" key="4">
    <source>
        <dbReference type="EMBL" id="MBB4620589.1"/>
    </source>
</evidence>
<dbReference type="Gene3D" id="3.55.50.30">
    <property type="match status" value="1"/>
</dbReference>
<keyword evidence="1" id="KW-0812">Transmembrane</keyword>
<reference evidence="4 5" key="1">
    <citation type="submission" date="2020-08" db="EMBL/GenBank/DDBJ databases">
        <title>Genomic Encyclopedia of Type Strains, Phase IV (KMG-IV): sequencing the most valuable type-strain genomes for metagenomic binning, comparative biology and taxonomic classification.</title>
        <authorList>
            <person name="Goeker M."/>
        </authorList>
    </citation>
    <scope>NUCLEOTIDE SEQUENCE [LARGE SCALE GENOMIC DNA]</scope>
    <source>
        <strain evidence="4 5">DSM 102983</strain>
    </source>
</reference>
<evidence type="ECO:0000259" key="2">
    <source>
        <dbReference type="Pfam" id="PF04773"/>
    </source>
</evidence>
<dbReference type="PIRSF" id="PIRSF018266">
    <property type="entry name" value="FecR"/>
    <property type="match status" value="1"/>
</dbReference>
<sequence length="322" mass="37253">MDKKHLHTLLSRFFGNDFPKDVCNRFATWFIRPEQTREKEEVLEEIWNSLPVTMDFDSYAELKKVNKRIHSGQNQFYHRLVIVAAIIILPLLGIFTTTWYYENSGINVHMLECFVPNGERKQITLPDGSTVWLNANSVLIYPEKFGNTRTLFLTGEAHFTVMKDPKRPFIVKTNYLDVEALGTVFNVHSYPEENETTTVLESGRVKVDDKIGSSGSVILNPNEQLVYNHADASFVRCSVDASRLSSWTKGYLIFQQETLGNIFRALERQYNVKINYNDTKFANMTFTVRFHAHESLEDALTVLKRIGVNFKYKIVNNDVYIQ</sequence>
<dbReference type="Proteomes" id="UP000533637">
    <property type="component" value="Unassembled WGS sequence"/>
</dbReference>
<dbReference type="Gene3D" id="2.60.120.1440">
    <property type="match status" value="1"/>
</dbReference>
<evidence type="ECO:0000256" key="1">
    <source>
        <dbReference type="SAM" id="Phobius"/>
    </source>
</evidence>
<gene>
    <name evidence="4" type="ORF">GGQ57_000463</name>
</gene>
<accession>A0ABR6KGG0</accession>
<keyword evidence="5" id="KW-1185">Reference proteome</keyword>
<proteinExistence type="predicted"/>
<feature type="domain" description="FecR protein" evidence="2">
    <location>
        <begin position="116"/>
        <end position="206"/>
    </location>
</feature>
<dbReference type="InterPro" id="IPR006860">
    <property type="entry name" value="FecR"/>
</dbReference>
<dbReference type="RefSeq" id="WP_183668719.1">
    <property type="nucleotide sequence ID" value="NZ_BMPB01000010.1"/>
</dbReference>
<dbReference type="EMBL" id="JACHOC010000001">
    <property type="protein sequence ID" value="MBB4620589.1"/>
    <property type="molecule type" value="Genomic_DNA"/>
</dbReference>
<dbReference type="Pfam" id="PF16344">
    <property type="entry name" value="FecR_C"/>
    <property type="match status" value="1"/>
</dbReference>
<comment type="caution">
    <text evidence="4">The sequence shown here is derived from an EMBL/GenBank/DDBJ whole genome shotgun (WGS) entry which is preliminary data.</text>
</comment>
<dbReference type="PANTHER" id="PTHR30273:SF2">
    <property type="entry name" value="PROTEIN FECR"/>
    <property type="match status" value="1"/>
</dbReference>
<dbReference type="PANTHER" id="PTHR30273">
    <property type="entry name" value="PERIPLASMIC SIGNAL SENSOR AND SIGMA FACTOR ACTIVATOR FECR-RELATED"/>
    <property type="match status" value="1"/>
</dbReference>
<keyword evidence="1" id="KW-0472">Membrane</keyword>
<organism evidence="4 5">
    <name type="scientific">Parabacteroides faecis</name>
    <dbReference type="NCBI Taxonomy" id="1217282"/>
    <lineage>
        <taxon>Bacteria</taxon>
        <taxon>Pseudomonadati</taxon>
        <taxon>Bacteroidota</taxon>
        <taxon>Bacteroidia</taxon>
        <taxon>Bacteroidales</taxon>
        <taxon>Tannerellaceae</taxon>
        <taxon>Parabacteroides</taxon>
    </lineage>
</organism>
<dbReference type="InterPro" id="IPR032508">
    <property type="entry name" value="FecR_C"/>
</dbReference>
<protein>
    <submittedName>
        <fullName evidence="4">Ferric-dicitrate binding protein FerR (Iron transport regulator)</fullName>
    </submittedName>
</protein>
<keyword evidence="1" id="KW-1133">Transmembrane helix</keyword>
<evidence type="ECO:0000313" key="5">
    <source>
        <dbReference type="Proteomes" id="UP000533637"/>
    </source>
</evidence>